<dbReference type="Gene3D" id="2.40.50.140">
    <property type="entry name" value="Nucleic acid-binding proteins"/>
    <property type="match status" value="1"/>
</dbReference>
<organism evidence="5 6">
    <name type="scientific">Sugiyamaella lignohabitans</name>
    <dbReference type="NCBI Taxonomy" id="796027"/>
    <lineage>
        <taxon>Eukaryota</taxon>
        <taxon>Fungi</taxon>
        <taxon>Dikarya</taxon>
        <taxon>Ascomycota</taxon>
        <taxon>Saccharomycotina</taxon>
        <taxon>Dipodascomycetes</taxon>
        <taxon>Dipodascales</taxon>
        <taxon>Trichomonascaceae</taxon>
        <taxon>Sugiyamaella</taxon>
    </lineage>
</organism>
<dbReference type="SUPFAM" id="SSF50249">
    <property type="entry name" value="Nucleic acid-binding proteins"/>
    <property type="match status" value="1"/>
</dbReference>
<name>A0A167EB09_9ASCO</name>
<evidence type="ECO:0000256" key="2">
    <source>
        <dbReference type="ARBA" id="ARBA00022884"/>
    </source>
</evidence>
<accession>A0A167EB09</accession>
<keyword evidence="6" id="KW-1185">Reference proteome</keyword>
<dbReference type="OrthoDB" id="19141at2759"/>
<gene>
    <name evidence="5" type="primary">ARC1</name>
    <name evidence="5" type="ORF">AWJ20_4805</name>
</gene>
<dbReference type="GO" id="GO:0017102">
    <property type="term" value="C:methionyl glutamyl tRNA synthetase complex"/>
    <property type="evidence" value="ECO:0007669"/>
    <property type="project" value="TreeGrafter"/>
</dbReference>
<dbReference type="GeneID" id="30036977"/>
<dbReference type="PANTHER" id="PTHR11586:SF33">
    <property type="entry name" value="AMINOACYL TRNA SYNTHASE COMPLEX-INTERACTING MULTIFUNCTIONAL PROTEIN 1"/>
    <property type="match status" value="1"/>
</dbReference>
<dbReference type="Proteomes" id="UP000189580">
    <property type="component" value="Chromosome d"/>
</dbReference>
<dbReference type="AlphaFoldDB" id="A0A167EB09"/>
<evidence type="ECO:0000256" key="1">
    <source>
        <dbReference type="ARBA" id="ARBA00022555"/>
    </source>
</evidence>
<evidence type="ECO:0000313" key="5">
    <source>
        <dbReference type="EMBL" id="ANB13854.1"/>
    </source>
</evidence>
<dbReference type="EMBL" id="CP014502">
    <property type="protein sequence ID" value="ANB13854.1"/>
    <property type="molecule type" value="Genomic_DNA"/>
</dbReference>
<dbReference type="InterPro" id="IPR012340">
    <property type="entry name" value="NA-bd_OB-fold"/>
</dbReference>
<dbReference type="GO" id="GO:0000049">
    <property type="term" value="F:tRNA binding"/>
    <property type="evidence" value="ECO:0007669"/>
    <property type="project" value="UniProtKB-UniRule"/>
</dbReference>
<dbReference type="Pfam" id="PF01588">
    <property type="entry name" value="tRNA_bind"/>
    <property type="match status" value="1"/>
</dbReference>
<dbReference type="KEGG" id="slb:AWJ20_4805"/>
<dbReference type="InterPro" id="IPR002547">
    <property type="entry name" value="tRNA-bd_dom"/>
</dbReference>
<dbReference type="PROSITE" id="PS50886">
    <property type="entry name" value="TRBD"/>
    <property type="match status" value="1"/>
</dbReference>
<proteinExistence type="predicted"/>
<reference evidence="5 6" key="1">
    <citation type="submission" date="2016-02" db="EMBL/GenBank/DDBJ databases">
        <title>Complete genome sequence and transcriptome regulation of the pentose utilising yeast Sugiyamaella lignohabitans.</title>
        <authorList>
            <person name="Bellasio M."/>
            <person name="Peymann A."/>
            <person name="Valli M."/>
            <person name="Sipitzky M."/>
            <person name="Graf A."/>
            <person name="Sauer M."/>
            <person name="Marx H."/>
            <person name="Mattanovich D."/>
        </authorList>
    </citation>
    <scope>NUCLEOTIDE SEQUENCE [LARGE SCALE GENOMIC DNA]</scope>
    <source>
        <strain evidence="5 6">CBS 10342</strain>
    </source>
</reference>
<keyword evidence="1 3" id="KW-0820">tRNA-binding</keyword>
<evidence type="ECO:0000259" key="4">
    <source>
        <dbReference type="PROSITE" id="PS50886"/>
    </source>
</evidence>
<sequence length="236" mass="26060">MALCLGRTCLKHTFKTSASYSVKYSVFRVNTNQNIRLPDWPLKSSIRTYSTENQPKTPNPSVVQFKTAVVEKVDYHPNADSLYVSQVRVEGGPTSELLTVCSGLVKYVPKDELEGRRIVVVTNLKPSKLRGIKSEAMLLAAVGDDSAGNKKLELVSPPKQAALGETLFFDKYPISQSQQVPLKSIKSKVWQEVQKQLFVNVSHEVIFRDHELGDLVLRNDAGDPATVASLTNGTVS</sequence>
<feature type="domain" description="TRNA-binding" evidence="4">
    <location>
        <begin position="59"/>
        <end position="168"/>
    </location>
</feature>
<dbReference type="InterPro" id="IPR051270">
    <property type="entry name" value="Tyrosine-tRNA_ligase_regulator"/>
</dbReference>
<protein>
    <submittedName>
        <fullName evidence="5">Arc1p</fullName>
    </submittedName>
</protein>
<evidence type="ECO:0000313" key="6">
    <source>
        <dbReference type="Proteomes" id="UP000189580"/>
    </source>
</evidence>
<keyword evidence="2 3" id="KW-0694">RNA-binding</keyword>
<dbReference type="PANTHER" id="PTHR11586">
    <property type="entry name" value="TRNA-AMINOACYLATION COFACTOR ARC1 FAMILY MEMBER"/>
    <property type="match status" value="1"/>
</dbReference>
<dbReference type="RefSeq" id="XP_018736331.1">
    <property type="nucleotide sequence ID" value="XM_018881899.1"/>
</dbReference>
<evidence type="ECO:0000256" key="3">
    <source>
        <dbReference type="PROSITE-ProRule" id="PRU00209"/>
    </source>
</evidence>